<keyword evidence="2" id="KW-0812">Transmembrane</keyword>
<reference evidence="7 8" key="2">
    <citation type="submission" date="2018-11" db="EMBL/GenBank/DDBJ databases">
        <authorList>
            <consortium name="Pathogen Informatics"/>
        </authorList>
    </citation>
    <scope>NUCLEOTIDE SEQUENCE [LARGE SCALE GENOMIC DNA]</scope>
</reference>
<dbReference type="GO" id="GO:0005506">
    <property type="term" value="F:iron ion binding"/>
    <property type="evidence" value="ECO:0007669"/>
    <property type="project" value="InterPro"/>
</dbReference>
<dbReference type="STRING" id="103827.A0A0N5CP99"/>
<comment type="subcellular location">
    <subcellularLocation>
        <location evidence="1">Endomembrane system</location>
        <topology evidence="1">Multi-pass membrane protein</topology>
    </subcellularLocation>
</comment>
<dbReference type="OMA" id="PITWWIS"/>
<dbReference type="Proteomes" id="UP000276776">
    <property type="component" value="Unassembled WGS sequence"/>
</dbReference>
<sequence>MNTNLVNSDYYQIEEMTYFRFGGKTIAIFLYVYIWNNFRIIDNSWDSTWTWILCLFFQDFMYYLGHRAIHEAGFFWGLHTIHHSSEYYNFTTALRQAAIQDTGLAIYDVLQAFCIPPPMFLVHRYFSEIYQFTLHTSLFDNYGPLGIFLNTPSHHRVHHGRNPYCIDRNYGGVFIIWDKLFHTFEPERSNEKPVYGLIVREKNFNQLYLQFHALYDLLFVKWRMKTDKGLPVFRGIEKLKAIYYPPIYMPGMKVRWYFHWLSMVDHEEGVPQIEKDVIRYDPIIPKWQKAYCFGHFLLLLAAFLHFEFDRSRMSYTEFTINLIFFVSTMQCLGAFFDCKFVIPLPLFNANLHLQLVPLIKHF</sequence>
<dbReference type="WBParaSite" id="TCLT_0000203601-mRNA-1">
    <property type="protein sequence ID" value="TCLT_0000203601-mRNA-1"/>
    <property type="gene ID" value="TCLT_0000203601"/>
</dbReference>
<evidence type="ECO:0000259" key="6">
    <source>
        <dbReference type="Pfam" id="PF04116"/>
    </source>
</evidence>
<dbReference type="GO" id="GO:0008610">
    <property type="term" value="P:lipid biosynthetic process"/>
    <property type="evidence" value="ECO:0007669"/>
    <property type="project" value="InterPro"/>
</dbReference>
<evidence type="ECO:0000256" key="5">
    <source>
        <dbReference type="ARBA" id="ARBA00023136"/>
    </source>
</evidence>
<evidence type="ECO:0000313" key="9">
    <source>
        <dbReference type="WBParaSite" id="TCLT_0000203601-mRNA-1"/>
    </source>
</evidence>
<evidence type="ECO:0000256" key="4">
    <source>
        <dbReference type="ARBA" id="ARBA00023002"/>
    </source>
</evidence>
<feature type="domain" description="Fatty acid hydroxylase" evidence="6">
    <location>
        <begin position="51"/>
        <end position="183"/>
    </location>
</feature>
<name>A0A0N5CP99_THECL</name>
<dbReference type="GO" id="GO:0050479">
    <property type="term" value="F:glyceryl-ether monooxygenase activity"/>
    <property type="evidence" value="ECO:0007669"/>
    <property type="project" value="TreeGrafter"/>
</dbReference>
<keyword evidence="8" id="KW-1185">Reference proteome</keyword>
<dbReference type="PANTHER" id="PTHR21624">
    <property type="entry name" value="STEROL DESATURASE-RELATED PROTEIN"/>
    <property type="match status" value="1"/>
</dbReference>
<proteinExistence type="predicted"/>
<evidence type="ECO:0000313" key="7">
    <source>
        <dbReference type="EMBL" id="VDM97778.1"/>
    </source>
</evidence>
<organism evidence="9">
    <name type="scientific">Thelazia callipaeda</name>
    <name type="common">Oriental eyeworm</name>
    <name type="synonym">Parasitic nematode</name>
    <dbReference type="NCBI Taxonomy" id="103827"/>
    <lineage>
        <taxon>Eukaryota</taxon>
        <taxon>Metazoa</taxon>
        <taxon>Ecdysozoa</taxon>
        <taxon>Nematoda</taxon>
        <taxon>Chromadorea</taxon>
        <taxon>Rhabditida</taxon>
        <taxon>Spirurina</taxon>
        <taxon>Spiruromorpha</taxon>
        <taxon>Thelazioidea</taxon>
        <taxon>Thelaziidae</taxon>
        <taxon>Thelazia</taxon>
    </lineage>
</organism>
<dbReference type="EMBL" id="UYYF01000342">
    <property type="protein sequence ID" value="VDM97778.1"/>
    <property type="molecule type" value="Genomic_DNA"/>
</dbReference>
<dbReference type="Pfam" id="PF04116">
    <property type="entry name" value="FA_hydroxylase"/>
    <property type="match status" value="1"/>
</dbReference>
<dbReference type="PANTHER" id="PTHR21624:SF4">
    <property type="entry name" value="ALKYLGLYCEROL MONOOXYGENASE"/>
    <property type="match status" value="1"/>
</dbReference>
<dbReference type="GO" id="GO:0016020">
    <property type="term" value="C:membrane"/>
    <property type="evidence" value="ECO:0007669"/>
    <property type="project" value="GOC"/>
</dbReference>
<evidence type="ECO:0000256" key="3">
    <source>
        <dbReference type="ARBA" id="ARBA00022989"/>
    </source>
</evidence>
<keyword evidence="4" id="KW-0560">Oxidoreductase</keyword>
<dbReference type="GO" id="GO:0006643">
    <property type="term" value="P:membrane lipid metabolic process"/>
    <property type="evidence" value="ECO:0007669"/>
    <property type="project" value="TreeGrafter"/>
</dbReference>
<dbReference type="InterPro" id="IPR006694">
    <property type="entry name" value="Fatty_acid_hydroxylase"/>
</dbReference>
<dbReference type="AlphaFoldDB" id="A0A0N5CP99"/>
<evidence type="ECO:0000256" key="1">
    <source>
        <dbReference type="ARBA" id="ARBA00004127"/>
    </source>
</evidence>
<keyword evidence="3" id="KW-1133">Transmembrane helix</keyword>
<protein>
    <submittedName>
        <fullName evidence="9">Fatty acid hydroxylase domain-containing protein</fullName>
    </submittedName>
</protein>
<accession>A0A0N5CP99</accession>
<dbReference type="InterPro" id="IPR051689">
    <property type="entry name" value="Sterol_desaturase/TMEM195"/>
</dbReference>
<reference evidence="9" key="1">
    <citation type="submission" date="2017-02" db="UniProtKB">
        <authorList>
            <consortium name="WormBaseParasite"/>
        </authorList>
    </citation>
    <scope>IDENTIFICATION</scope>
</reference>
<evidence type="ECO:0000313" key="8">
    <source>
        <dbReference type="Proteomes" id="UP000276776"/>
    </source>
</evidence>
<evidence type="ECO:0000256" key="2">
    <source>
        <dbReference type="ARBA" id="ARBA00022692"/>
    </source>
</evidence>
<dbReference type="OrthoDB" id="6354873at2759"/>
<gene>
    <name evidence="7" type="ORF">TCLT_LOCUS2037</name>
</gene>
<keyword evidence="5" id="KW-0472">Membrane</keyword>
<dbReference type="GO" id="GO:0005783">
    <property type="term" value="C:endoplasmic reticulum"/>
    <property type="evidence" value="ECO:0007669"/>
    <property type="project" value="TreeGrafter"/>
</dbReference>